<name>A0AAJ7NAW8_9HYME</name>
<dbReference type="GeneID" id="108626554"/>
<dbReference type="PANTHER" id="PTHR13243:SF1">
    <property type="entry name" value="NUCLEOLAR PROTEIN 16"/>
    <property type="match status" value="1"/>
</dbReference>
<evidence type="ECO:0000256" key="1">
    <source>
        <dbReference type="ARBA" id="ARBA00004604"/>
    </source>
</evidence>
<keyword evidence="4" id="KW-0539">Nucleus</keyword>
<gene>
    <name evidence="7 8 9" type="primary">LOC108628247</name>
    <name evidence="6" type="synonym">LOC108626554</name>
</gene>
<dbReference type="GO" id="GO:0005730">
    <property type="term" value="C:nucleolus"/>
    <property type="evidence" value="ECO:0007669"/>
    <property type="project" value="UniProtKB-SubCell"/>
</dbReference>
<protein>
    <recommendedName>
        <fullName evidence="3">Nucleolar protein 16</fullName>
    </recommendedName>
</protein>
<dbReference type="GeneID" id="108628247"/>
<accession>A0AAJ7NAW8</accession>
<dbReference type="KEGG" id="ccal:108626554"/>
<keyword evidence="5" id="KW-1185">Reference proteome</keyword>
<evidence type="ECO:0000313" key="9">
    <source>
        <dbReference type="RefSeq" id="XP_026672161.1"/>
    </source>
</evidence>
<dbReference type="KEGG" id="ccal:108628247"/>
<evidence type="ECO:0000256" key="2">
    <source>
        <dbReference type="ARBA" id="ARBA00008479"/>
    </source>
</evidence>
<evidence type="ECO:0000313" key="7">
    <source>
        <dbReference type="RefSeq" id="XP_017885508.1"/>
    </source>
</evidence>
<comment type="subcellular location">
    <subcellularLocation>
        <location evidence="1">Nucleus</location>
        <location evidence="1">Nucleolus</location>
    </subcellularLocation>
</comment>
<dbReference type="RefSeq" id="XP_026672160.1">
    <property type="nucleotide sequence ID" value="XM_026816359.1"/>
</dbReference>
<dbReference type="RefSeq" id="XP_026672161.1">
    <property type="nucleotide sequence ID" value="XM_026816360.1"/>
</dbReference>
<dbReference type="PANTHER" id="PTHR13243">
    <property type="entry name" value="HSPC111 PROTEIN-RELATED"/>
    <property type="match status" value="1"/>
</dbReference>
<dbReference type="AlphaFoldDB" id="A0AAJ7NAW8"/>
<evidence type="ECO:0000313" key="8">
    <source>
        <dbReference type="RefSeq" id="XP_026672160.1"/>
    </source>
</evidence>
<organism evidence="5 7">
    <name type="scientific">Ceratina calcarata</name>
    <dbReference type="NCBI Taxonomy" id="156304"/>
    <lineage>
        <taxon>Eukaryota</taxon>
        <taxon>Metazoa</taxon>
        <taxon>Ecdysozoa</taxon>
        <taxon>Arthropoda</taxon>
        <taxon>Hexapoda</taxon>
        <taxon>Insecta</taxon>
        <taxon>Pterygota</taxon>
        <taxon>Neoptera</taxon>
        <taxon>Endopterygota</taxon>
        <taxon>Hymenoptera</taxon>
        <taxon>Apocrita</taxon>
        <taxon>Aculeata</taxon>
        <taxon>Apoidea</taxon>
        <taxon>Anthophila</taxon>
        <taxon>Apidae</taxon>
        <taxon>Ceratina</taxon>
        <taxon>Zadontomerus</taxon>
    </lineage>
</organism>
<evidence type="ECO:0000313" key="6">
    <source>
        <dbReference type="RefSeq" id="XP_017882772.1"/>
    </source>
</evidence>
<dbReference type="Pfam" id="PF09420">
    <property type="entry name" value="Nop16"/>
    <property type="match status" value="1"/>
</dbReference>
<dbReference type="Proteomes" id="UP000694925">
    <property type="component" value="Unplaced"/>
</dbReference>
<reference evidence="6 7" key="1">
    <citation type="submission" date="2025-04" db="UniProtKB">
        <authorList>
            <consortium name="RefSeq"/>
        </authorList>
    </citation>
    <scope>IDENTIFICATION</scope>
    <source>
        <tissue evidence="6 7">Whole body</tissue>
    </source>
</reference>
<dbReference type="RefSeq" id="XP_017885508.1">
    <property type="nucleotide sequence ID" value="XM_018030019.2"/>
</dbReference>
<dbReference type="GO" id="GO:0042273">
    <property type="term" value="P:ribosomal large subunit biogenesis"/>
    <property type="evidence" value="ECO:0007669"/>
    <property type="project" value="TreeGrafter"/>
</dbReference>
<evidence type="ECO:0000313" key="5">
    <source>
        <dbReference type="Proteomes" id="UP000694925"/>
    </source>
</evidence>
<sequence length="188" mass="22370">MTKIRKVKRRKKFRMNVNRKRLRNKSTKLPTITCSQIKKSWEVTKSTRTNLKEMGLAYDPNEVLKVPNVREDIIKNVKNWKITDAEDQSQNEEHDVEMVPAKVHVAEELEAEAKAPRKRMFRLPNSQVNFLTYLMDKHGEDYKAMALDRKNYNQLTWKQIRAKIKVFKNIPEQYNEYLKSKTEQNNSS</sequence>
<evidence type="ECO:0000256" key="4">
    <source>
        <dbReference type="ARBA" id="ARBA00023242"/>
    </source>
</evidence>
<dbReference type="RefSeq" id="XP_017882772.1">
    <property type="nucleotide sequence ID" value="XM_018027283.2"/>
</dbReference>
<dbReference type="InterPro" id="IPR019002">
    <property type="entry name" value="Ribosome_biogenesis_Nop16"/>
</dbReference>
<comment type="similarity">
    <text evidence="2">Belongs to the NOP16 family.</text>
</comment>
<proteinExistence type="inferred from homology"/>
<evidence type="ECO:0000256" key="3">
    <source>
        <dbReference type="ARBA" id="ARBA00015522"/>
    </source>
</evidence>